<dbReference type="EMBL" id="BQNB010012425">
    <property type="protein sequence ID" value="GJT03399.1"/>
    <property type="molecule type" value="Genomic_DNA"/>
</dbReference>
<evidence type="ECO:0000259" key="2">
    <source>
        <dbReference type="Pfam" id="PF11265"/>
    </source>
</evidence>
<feature type="domain" description="Mediator of RNA polymerase II transcription subunit 25 von Willebrand factor type A" evidence="2">
    <location>
        <begin position="204"/>
        <end position="293"/>
    </location>
</feature>
<comment type="caution">
    <text evidence="3">The sequence shown here is derived from an EMBL/GenBank/DDBJ whole genome shotgun (WGS) entry which is preliminary data.</text>
</comment>
<proteinExistence type="predicted"/>
<accession>A0ABQ5AR45</accession>
<dbReference type="Pfam" id="PF11265">
    <property type="entry name" value="Med25_VWA"/>
    <property type="match status" value="1"/>
</dbReference>
<reference evidence="3" key="2">
    <citation type="submission" date="2022-01" db="EMBL/GenBank/DDBJ databases">
        <authorList>
            <person name="Yamashiro T."/>
            <person name="Shiraishi A."/>
            <person name="Satake H."/>
            <person name="Nakayama K."/>
        </authorList>
    </citation>
    <scope>NUCLEOTIDE SEQUENCE</scope>
</reference>
<sequence length="438" mass="48882">MKTHSNTNAHVKDEDFQWSWVMLGVMGMFEIDGDVVEDEAPAIFRRRGVMSHECDKKSKTLHSRNDGRVCCLRVAAAPLGQLKSVLELTYLKGPKAERTLEVNTLCNLHPEPSVSFLRTALAALAENHCHQHKVSTVATDVKLHRSMECNKCKCAMSNMLPAMNFFMSGEIGPKQSLKASLSDWNHTDASMREFCSHVTSTSTGPSSCGQCLLYLVVCGSPDPMKSSAANVNVTSSIESFLFILSELAFFDQGAPALEEGLACALKCFALTQEWQGEHLLVDRQCIQVTASEASSFVPLSVICRNGLPRMRDIYTAGNNFNQTYGDFAIEFEHPGHLILMSEKFPGSRWALRHLKQKIPDEPLISFKQDFTEEQLDMNFEMLDSEDSGEQPRDEAADVDSSNRQYLPLPEGSTSHFEVRESSGTPVSRKRKRKRKDMA</sequence>
<organism evidence="3 4">
    <name type="scientific">Tanacetum coccineum</name>
    <dbReference type="NCBI Taxonomy" id="301880"/>
    <lineage>
        <taxon>Eukaryota</taxon>
        <taxon>Viridiplantae</taxon>
        <taxon>Streptophyta</taxon>
        <taxon>Embryophyta</taxon>
        <taxon>Tracheophyta</taxon>
        <taxon>Spermatophyta</taxon>
        <taxon>Magnoliopsida</taxon>
        <taxon>eudicotyledons</taxon>
        <taxon>Gunneridae</taxon>
        <taxon>Pentapetalae</taxon>
        <taxon>asterids</taxon>
        <taxon>campanulids</taxon>
        <taxon>Asterales</taxon>
        <taxon>Asteraceae</taxon>
        <taxon>Asteroideae</taxon>
        <taxon>Anthemideae</taxon>
        <taxon>Anthemidinae</taxon>
        <taxon>Tanacetum</taxon>
    </lineage>
</organism>
<keyword evidence="4" id="KW-1185">Reference proteome</keyword>
<evidence type="ECO:0000256" key="1">
    <source>
        <dbReference type="SAM" id="MobiDB-lite"/>
    </source>
</evidence>
<reference evidence="3" key="1">
    <citation type="journal article" date="2022" name="Int. J. Mol. Sci.">
        <title>Draft Genome of Tanacetum Coccineum: Genomic Comparison of Closely Related Tanacetum-Family Plants.</title>
        <authorList>
            <person name="Yamashiro T."/>
            <person name="Shiraishi A."/>
            <person name="Nakayama K."/>
            <person name="Satake H."/>
        </authorList>
    </citation>
    <scope>NUCLEOTIDE SEQUENCE</scope>
</reference>
<feature type="region of interest" description="Disordered" evidence="1">
    <location>
        <begin position="384"/>
        <end position="438"/>
    </location>
</feature>
<gene>
    <name evidence="3" type="ORF">Tco_0824568</name>
</gene>
<dbReference type="Proteomes" id="UP001151760">
    <property type="component" value="Unassembled WGS sequence"/>
</dbReference>
<feature type="compositionally biased region" description="Basic residues" evidence="1">
    <location>
        <begin position="427"/>
        <end position="438"/>
    </location>
</feature>
<protein>
    <submittedName>
        <fullName evidence="3">Mediator of RNA polymerase II transcription subunit 25</fullName>
    </submittedName>
</protein>
<dbReference type="InterPro" id="IPR021419">
    <property type="entry name" value="Mediator_Med25_VWA"/>
</dbReference>
<evidence type="ECO:0000313" key="3">
    <source>
        <dbReference type="EMBL" id="GJT03399.1"/>
    </source>
</evidence>
<evidence type="ECO:0000313" key="4">
    <source>
        <dbReference type="Proteomes" id="UP001151760"/>
    </source>
</evidence>
<feature type="compositionally biased region" description="Polar residues" evidence="1">
    <location>
        <begin position="411"/>
        <end position="425"/>
    </location>
</feature>
<name>A0ABQ5AR45_9ASTR</name>